<comment type="caution">
    <text evidence="2">The sequence shown here is derived from an EMBL/GenBank/DDBJ whole genome shotgun (WGS) entry which is preliminary data.</text>
</comment>
<feature type="compositionally biased region" description="Low complexity" evidence="1">
    <location>
        <begin position="1"/>
        <end position="11"/>
    </location>
</feature>
<dbReference type="AlphaFoldDB" id="A0A328N9J7"/>
<evidence type="ECO:0000313" key="3">
    <source>
        <dbReference type="Proteomes" id="UP000248966"/>
    </source>
</evidence>
<accession>A0A328N9J7</accession>
<dbReference type="Proteomes" id="UP000248966">
    <property type="component" value="Unassembled WGS sequence"/>
</dbReference>
<protein>
    <submittedName>
        <fullName evidence="2">Uncharacterized protein</fullName>
    </submittedName>
</protein>
<evidence type="ECO:0000313" key="2">
    <source>
        <dbReference type="EMBL" id="RAO00795.1"/>
    </source>
</evidence>
<reference evidence="2 3" key="1">
    <citation type="submission" date="2018-03" db="EMBL/GenBank/DDBJ databases">
        <title>Defining the species Micromonospora saelicesensis and Micromonospora noduli under the framework of genomics.</title>
        <authorList>
            <person name="Riesco R."/>
            <person name="Trujillo M.E."/>
        </authorList>
    </citation>
    <scope>NUCLEOTIDE SEQUENCE [LARGE SCALE GENOMIC DNA]</scope>
    <source>
        <strain evidence="2 3">LAH08</strain>
    </source>
</reference>
<sequence>MGPRTPRTHQPAPRRRHRPHLDRHSPDHTEPADHDRAEAATRAAYRAVGLPERRLFIWCPSPGAALDHIESFIDDGQASLVNARASRGVEPGAVRGPGPTDGPGERHRAIQRLGRIPLPLERMGFYGGQLYDGMDERYDLVERPYRCLRVLQSERSAPGPVLHTVPLPARPQPHVGGDRPFGHRPLRAPTGLLLGRGAGARRPGRRARAVSPLQHTRSERPALRPGLVLQPRPHGPDHHRHLPQPPRRRTRSCLAGMPGHDEHQRTLATRYQHRHDGRITSTAVMGERPILLTLNDRGGRLHSDAGPAIHGPPVITCGRVRALSFAPRVSGRRRARDDPRRSR</sequence>
<organism evidence="2 3">
    <name type="scientific">Micromonospora noduli</name>
    <dbReference type="NCBI Taxonomy" id="709876"/>
    <lineage>
        <taxon>Bacteria</taxon>
        <taxon>Bacillati</taxon>
        <taxon>Actinomycetota</taxon>
        <taxon>Actinomycetes</taxon>
        <taxon>Micromonosporales</taxon>
        <taxon>Micromonosporaceae</taxon>
        <taxon>Micromonospora</taxon>
    </lineage>
</organism>
<name>A0A328N9J7_9ACTN</name>
<feature type="compositionally biased region" description="Basic and acidic residues" evidence="1">
    <location>
        <begin position="22"/>
        <end position="36"/>
    </location>
</feature>
<feature type="region of interest" description="Disordered" evidence="1">
    <location>
        <begin position="195"/>
        <end position="249"/>
    </location>
</feature>
<gene>
    <name evidence="2" type="ORF">LAH08_03048</name>
</gene>
<proteinExistence type="predicted"/>
<feature type="region of interest" description="Disordered" evidence="1">
    <location>
        <begin position="1"/>
        <end position="36"/>
    </location>
</feature>
<feature type="compositionally biased region" description="Basic residues" evidence="1">
    <location>
        <begin position="237"/>
        <end position="249"/>
    </location>
</feature>
<feature type="compositionally biased region" description="Basic residues" evidence="1">
    <location>
        <begin position="12"/>
        <end position="21"/>
    </location>
</feature>
<dbReference type="EMBL" id="PYAA01000017">
    <property type="protein sequence ID" value="RAO00795.1"/>
    <property type="molecule type" value="Genomic_DNA"/>
</dbReference>
<evidence type="ECO:0000256" key="1">
    <source>
        <dbReference type="SAM" id="MobiDB-lite"/>
    </source>
</evidence>